<dbReference type="PATRIC" id="fig|86416.3.peg.3443"/>
<keyword evidence="1" id="KW-1133">Transmembrane helix</keyword>
<dbReference type="OrthoDB" id="1934488at2"/>
<name>R4KCH8_CLOPA</name>
<dbReference type="STRING" id="86416.Clopa_3449"/>
<dbReference type="EMBL" id="CP003261">
    <property type="protein sequence ID" value="AGK98239.1"/>
    <property type="molecule type" value="Genomic_DNA"/>
</dbReference>
<evidence type="ECO:0000256" key="1">
    <source>
        <dbReference type="SAM" id="Phobius"/>
    </source>
</evidence>
<dbReference type="Proteomes" id="UP000013523">
    <property type="component" value="Chromosome"/>
</dbReference>
<protein>
    <recommendedName>
        <fullName evidence="4">Gas vesicle protein</fullName>
    </recommendedName>
</protein>
<keyword evidence="1" id="KW-0812">Transmembrane</keyword>
<dbReference type="KEGG" id="cpas:Clopa_3449"/>
<sequence length="58" mass="6442">MRGKFIKGITTGALIGAAAGMLIAPGLNRNTRKKIRTSRRFISNAAEDIFDNVRHWID</sequence>
<keyword evidence="1" id="KW-0472">Membrane</keyword>
<proteinExistence type="predicted"/>
<evidence type="ECO:0000313" key="2">
    <source>
        <dbReference type="EMBL" id="AGK98239.1"/>
    </source>
</evidence>
<dbReference type="AlphaFoldDB" id="R4KCH8"/>
<organism evidence="2 3">
    <name type="scientific">Clostridium pasteurianum BC1</name>
    <dbReference type="NCBI Taxonomy" id="86416"/>
    <lineage>
        <taxon>Bacteria</taxon>
        <taxon>Bacillati</taxon>
        <taxon>Bacillota</taxon>
        <taxon>Clostridia</taxon>
        <taxon>Eubacteriales</taxon>
        <taxon>Clostridiaceae</taxon>
        <taxon>Clostridium</taxon>
    </lineage>
</organism>
<reference evidence="2 3" key="1">
    <citation type="submission" date="2012-01" db="EMBL/GenBank/DDBJ databases">
        <title>Complete sequence of chromosome of Clostridium pasteurianum BC1.</title>
        <authorList>
            <consortium name="US DOE Joint Genome Institute"/>
            <person name="Lucas S."/>
            <person name="Han J."/>
            <person name="Lapidus A."/>
            <person name="Cheng J.-F."/>
            <person name="Goodwin L."/>
            <person name="Pitluck S."/>
            <person name="Peters L."/>
            <person name="Mikhailova N."/>
            <person name="Teshima H."/>
            <person name="Detter J.C."/>
            <person name="Han C."/>
            <person name="Tapia R."/>
            <person name="Land M."/>
            <person name="Hauser L."/>
            <person name="Kyrpides N."/>
            <person name="Ivanova N."/>
            <person name="Pagani I."/>
            <person name="Dunn J."/>
            <person name="Taghavi S."/>
            <person name="Francis A."/>
            <person name="van der Lelie D."/>
            <person name="Woyke T."/>
        </authorList>
    </citation>
    <scope>NUCLEOTIDE SEQUENCE [LARGE SCALE GENOMIC DNA]</scope>
    <source>
        <strain evidence="2 3">BC1</strain>
    </source>
</reference>
<gene>
    <name evidence="2" type="ORF">Clopa_3449</name>
</gene>
<keyword evidence="3" id="KW-1185">Reference proteome</keyword>
<dbReference type="HOGENOM" id="CLU_207728_0_1_9"/>
<dbReference type="RefSeq" id="WP_015616523.1">
    <property type="nucleotide sequence ID" value="NC_021182.1"/>
</dbReference>
<evidence type="ECO:0000313" key="3">
    <source>
        <dbReference type="Proteomes" id="UP000013523"/>
    </source>
</evidence>
<evidence type="ECO:0008006" key="4">
    <source>
        <dbReference type="Google" id="ProtNLM"/>
    </source>
</evidence>
<accession>R4KCH8</accession>
<feature type="transmembrane region" description="Helical" evidence="1">
    <location>
        <begin position="6"/>
        <end position="27"/>
    </location>
</feature>